<dbReference type="AlphaFoldDB" id="A0A4U6QFE2"/>
<gene>
    <name evidence="6" type="ORF">FDO65_15405</name>
</gene>
<dbReference type="OrthoDB" id="9804072at2"/>
<evidence type="ECO:0000259" key="5">
    <source>
        <dbReference type="Pfam" id="PF01168"/>
    </source>
</evidence>
<dbReference type="Pfam" id="PF01168">
    <property type="entry name" value="Ala_racemase_N"/>
    <property type="match status" value="1"/>
</dbReference>
<dbReference type="Gene3D" id="3.20.20.10">
    <property type="entry name" value="Alanine racemase"/>
    <property type="match status" value="1"/>
</dbReference>
<dbReference type="PANTHER" id="PTHR10146">
    <property type="entry name" value="PROLINE SYNTHETASE CO-TRANSCRIBED BACTERIAL HOMOLOG PROTEIN"/>
    <property type="match status" value="1"/>
</dbReference>
<dbReference type="HAMAP" id="MF_02087">
    <property type="entry name" value="PLP_homeostasis"/>
    <property type="match status" value="1"/>
</dbReference>
<accession>A0A4U6QFE2</accession>
<keyword evidence="7" id="KW-1185">Reference proteome</keyword>
<dbReference type="GO" id="GO:0030170">
    <property type="term" value="F:pyridoxal phosphate binding"/>
    <property type="evidence" value="ECO:0007669"/>
    <property type="project" value="UniProtKB-UniRule"/>
</dbReference>
<name>A0A4U6QFE2_9ACTN</name>
<dbReference type="InterPro" id="IPR011078">
    <property type="entry name" value="PyrdxlP_homeostasis"/>
</dbReference>
<dbReference type="FunFam" id="3.20.20.10:FF:000018">
    <property type="entry name" value="Pyridoxal phosphate homeostasis protein"/>
    <property type="match status" value="1"/>
</dbReference>
<protein>
    <recommendedName>
        <fullName evidence="2">Pyridoxal phosphate homeostasis protein</fullName>
        <shortName evidence="2">PLP homeostasis protein</shortName>
    </recommendedName>
</protein>
<evidence type="ECO:0000313" key="7">
    <source>
        <dbReference type="Proteomes" id="UP000306985"/>
    </source>
</evidence>
<evidence type="ECO:0000256" key="1">
    <source>
        <dbReference type="ARBA" id="ARBA00022898"/>
    </source>
</evidence>
<comment type="caution">
    <text evidence="6">The sequence shown here is derived from an EMBL/GenBank/DDBJ whole genome shotgun (WGS) entry which is preliminary data.</text>
</comment>
<comment type="function">
    <text evidence="2">Pyridoxal 5'-phosphate (PLP)-binding protein, which is involved in PLP homeostasis.</text>
</comment>
<reference evidence="6 7" key="1">
    <citation type="submission" date="2019-05" db="EMBL/GenBank/DDBJ databases">
        <title>Nakamurella sp. N5BH11, whole genome shotgun sequence.</title>
        <authorList>
            <person name="Tuo L."/>
        </authorList>
    </citation>
    <scope>NUCLEOTIDE SEQUENCE [LARGE SCALE GENOMIC DNA]</scope>
    <source>
        <strain evidence="6 7">N5BH11</strain>
    </source>
</reference>
<feature type="domain" description="Alanine racemase N-terminal" evidence="5">
    <location>
        <begin position="45"/>
        <end position="238"/>
    </location>
</feature>
<dbReference type="InterPro" id="IPR001608">
    <property type="entry name" value="Ala_racemase_N"/>
</dbReference>
<dbReference type="EMBL" id="SZZH01000003">
    <property type="protein sequence ID" value="TKV58880.1"/>
    <property type="molecule type" value="Genomic_DNA"/>
</dbReference>
<dbReference type="CDD" id="cd00635">
    <property type="entry name" value="PLPDE_III_YBL036c_like"/>
    <property type="match status" value="1"/>
</dbReference>
<dbReference type="NCBIfam" id="TIGR00044">
    <property type="entry name" value="YggS family pyridoxal phosphate-dependent enzyme"/>
    <property type="match status" value="1"/>
</dbReference>
<proteinExistence type="inferred from homology"/>
<feature type="modified residue" description="N6-(pyridoxal phosphate)lysine" evidence="2 3">
    <location>
        <position position="43"/>
    </location>
</feature>
<comment type="similarity">
    <text evidence="2 4">Belongs to the pyridoxal phosphate-binding protein YggS/PROSC family.</text>
</comment>
<evidence type="ECO:0000256" key="3">
    <source>
        <dbReference type="PIRSR" id="PIRSR004848-1"/>
    </source>
</evidence>
<dbReference type="PIRSF" id="PIRSF004848">
    <property type="entry name" value="YBL036c_PLPDEIII"/>
    <property type="match status" value="1"/>
</dbReference>
<dbReference type="RefSeq" id="WP_137450540.1">
    <property type="nucleotide sequence ID" value="NZ_SZZH01000003.1"/>
</dbReference>
<evidence type="ECO:0000256" key="2">
    <source>
        <dbReference type="HAMAP-Rule" id="MF_02087"/>
    </source>
</evidence>
<dbReference type="Proteomes" id="UP000306985">
    <property type="component" value="Unassembled WGS sequence"/>
</dbReference>
<comment type="cofactor">
    <cofactor evidence="3">
        <name>pyridoxal 5'-phosphate</name>
        <dbReference type="ChEBI" id="CHEBI:597326"/>
    </cofactor>
</comment>
<sequence>MSTPPTTPTGPVERLRTLRDQVDAAAVASGRTAGDVQILLATKTIAPPVIRAALAAGFDLIGENRVQEVVAKADDLADLPHRTHLIGHLQSNKVNAVLDHVDCVQTIDSAGLAGRLDRRCETLGRTLDVMIQVNVSGEDSKSGVAPHEVDDLVDAVVALERLRLVGFMTIGLRSDDRSAVRAGYADLAAIRDRVVGSRTPGAADAGHLSMGMSGDWADAVAEGATMIRVGSAVFGARPPVA</sequence>
<organism evidence="6 7">
    <name type="scientific">Nakamurella flava</name>
    <dbReference type="NCBI Taxonomy" id="2576308"/>
    <lineage>
        <taxon>Bacteria</taxon>
        <taxon>Bacillati</taxon>
        <taxon>Actinomycetota</taxon>
        <taxon>Actinomycetes</taxon>
        <taxon>Nakamurellales</taxon>
        <taxon>Nakamurellaceae</taxon>
        <taxon>Nakamurella</taxon>
    </lineage>
</organism>
<evidence type="ECO:0000313" key="6">
    <source>
        <dbReference type="EMBL" id="TKV58880.1"/>
    </source>
</evidence>
<evidence type="ECO:0000256" key="4">
    <source>
        <dbReference type="RuleBase" id="RU004514"/>
    </source>
</evidence>
<dbReference type="InterPro" id="IPR029066">
    <property type="entry name" value="PLP-binding_barrel"/>
</dbReference>
<dbReference type="PANTHER" id="PTHR10146:SF14">
    <property type="entry name" value="PYRIDOXAL PHOSPHATE HOMEOSTASIS PROTEIN"/>
    <property type="match status" value="1"/>
</dbReference>
<dbReference type="SUPFAM" id="SSF51419">
    <property type="entry name" value="PLP-binding barrel"/>
    <property type="match status" value="1"/>
</dbReference>
<keyword evidence="1 2" id="KW-0663">Pyridoxal phosphate</keyword>